<dbReference type="Gene3D" id="3.30.710.10">
    <property type="entry name" value="Potassium Channel Kv1.1, Chain A"/>
    <property type="match status" value="1"/>
</dbReference>
<sequence>MSTSYHQFLQSPPFRFLIGKDREEFFLHPHLVASHSRPLGALVNGSMHEAKERCALLDDTTPATFVRFGQYIYTGDYLAAEQVVILDSASIERDQDNRNDEPHEDPQITRLSDPTPRQPTPSTDEVAYQPAAIVDSLEEHPWDAFTRTSSEPKKEKKRGKLIEFNTGEAAVAETAESSTQRCDVAVHSLPLKKHELAWQSFVNTRYGSEDRIHTTTGRANTESCEEYTDVFLSHAQLYAFADRYDVEGLRELALYKLHQTLVNFTLFNERIRDVSELLCYSYDTTPERPGSLGRLRDLVIRYVACHIERFQRDPTLIMAMKRENSISVDLVDCLVQRLE</sequence>
<dbReference type="AlphaFoldDB" id="A0AAN6JVD2"/>
<dbReference type="EMBL" id="JAUJLE010000964">
    <property type="protein sequence ID" value="KAK0949908.1"/>
    <property type="molecule type" value="Genomic_DNA"/>
</dbReference>
<keyword evidence="3" id="KW-1185">Reference proteome</keyword>
<evidence type="ECO:0000313" key="2">
    <source>
        <dbReference type="EMBL" id="KAK0949908.1"/>
    </source>
</evidence>
<evidence type="ECO:0000256" key="1">
    <source>
        <dbReference type="SAM" id="MobiDB-lite"/>
    </source>
</evidence>
<dbReference type="Proteomes" id="UP001175353">
    <property type="component" value="Unassembled WGS sequence"/>
</dbReference>
<accession>A0AAN6JVD2</accession>
<dbReference type="PANTHER" id="PTHR47843">
    <property type="entry name" value="BTB DOMAIN-CONTAINING PROTEIN-RELATED"/>
    <property type="match status" value="1"/>
</dbReference>
<dbReference type="SUPFAM" id="SSF54695">
    <property type="entry name" value="POZ domain"/>
    <property type="match status" value="1"/>
</dbReference>
<feature type="region of interest" description="Disordered" evidence="1">
    <location>
        <begin position="91"/>
        <end position="124"/>
    </location>
</feature>
<protein>
    <recommendedName>
        <fullName evidence="4">BTB domain-containing protein</fullName>
    </recommendedName>
</protein>
<comment type="caution">
    <text evidence="2">The sequence shown here is derived from an EMBL/GenBank/DDBJ whole genome shotgun (WGS) entry which is preliminary data.</text>
</comment>
<organism evidence="2 3">
    <name type="scientific">Friedmanniomyces endolithicus</name>
    <dbReference type="NCBI Taxonomy" id="329885"/>
    <lineage>
        <taxon>Eukaryota</taxon>
        <taxon>Fungi</taxon>
        <taxon>Dikarya</taxon>
        <taxon>Ascomycota</taxon>
        <taxon>Pezizomycotina</taxon>
        <taxon>Dothideomycetes</taxon>
        <taxon>Dothideomycetidae</taxon>
        <taxon>Mycosphaerellales</taxon>
        <taxon>Teratosphaeriaceae</taxon>
        <taxon>Friedmanniomyces</taxon>
    </lineage>
</organism>
<dbReference type="InterPro" id="IPR011333">
    <property type="entry name" value="SKP1/BTB/POZ_sf"/>
</dbReference>
<feature type="compositionally biased region" description="Basic and acidic residues" evidence="1">
    <location>
        <begin position="91"/>
        <end position="107"/>
    </location>
</feature>
<dbReference type="PANTHER" id="PTHR47843:SF5">
    <property type="entry name" value="BTB_POZ DOMAIN PROTEIN"/>
    <property type="match status" value="1"/>
</dbReference>
<evidence type="ECO:0008006" key="4">
    <source>
        <dbReference type="Google" id="ProtNLM"/>
    </source>
</evidence>
<gene>
    <name evidence="2" type="ORF">LTR91_026071</name>
</gene>
<evidence type="ECO:0000313" key="3">
    <source>
        <dbReference type="Proteomes" id="UP001175353"/>
    </source>
</evidence>
<name>A0AAN6JVD2_9PEZI</name>
<proteinExistence type="predicted"/>
<reference evidence="2" key="1">
    <citation type="submission" date="2023-06" db="EMBL/GenBank/DDBJ databases">
        <title>Black Yeasts Isolated from many extreme environments.</title>
        <authorList>
            <person name="Coleine C."/>
            <person name="Stajich J.E."/>
            <person name="Selbmann L."/>
        </authorList>
    </citation>
    <scope>NUCLEOTIDE SEQUENCE</scope>
    <source>
        <strain evidence="2">CCFEE 5200</strain>
    </source>
</reference>
<feature type="region of interest" description="Disordered" evidence="1">
    <location>
        <begin position="139"/>
        <end position="161"/>
    </location>
</feature>